<accession>A0A0A9F2J7</accession>
<dbReference type="EMBL" id="GBRH01191354">
    <property type="protein sequence ID" value="JAE06542.1"/>
    <property type="molecule type" value="Transcribed_RNA"/>
</dbReference>
<reference evidence="1" key="1">
    <citation type="submission" date="2014-09" db="EMBL/GenBank/DDBJ databases">
        <authorList>
            <person name="Magalhaes I.L.F."/>
            <person name="Oliveira U."/>
            <person name="Santos F.R."/>
            <person name="Vidigal T.H.D.A."/>
            <person name="Brescovit A.D."/>
            <person name="Santos A.J."/>
        </authorList>
    </citation>
    <scope>NUCLEOTIDE SEQUENCE</scope>
    <source>
        <tissue evidence="1">Shoot tissue taken approximately 20 cm above the soil surface</tissue>
    </source>
</reference>
<protein>
    <submittedName>
        <fullName evidence="1">Uncharacterized protein</fullName>
    </submittedName>
</protein>
<proteinExistence type="predicted"/>
<dbReference type="AlphaFoldDB" id="A0A0A9F2J7"/>
<organism evidence="1">
    <name type="scientific">Arundo donax</name>
    <name type="common">Giant reed</name>
    <name type="synonym">Donax arundinaceus</name>
    <dbReference type="NCBI Taxonomy" id="35708"/>
    <lineage>
        <taxon>Eukaryota</taxon>
        <taxon>Viridiplantae</taxon>
        <taxon>Streptophyta</taxon>
        <taxon>Embryophyta</taxon>
        <taxon>Tracheophyta</taxon>
        <taxon>Spermatophyta</taxon>
        <taxon>Magnoliopsida</taxon>
        <taxon>Liliopsida</taxon>
        <taxon>Poales</taxon>
        <taxon>Poaceae</taxon>
        <taxon>PACMAD clade</taxon>
        <taxon>Arundinoideae</taxon>
        <taxon>Arundineae</taxon>
        <taxon>Arundo</taxon>
    </lineage>
</organism>
<evidence type="ECO:0000313" key="1">
    <source>
        <dbReference type="EMBL" id="JAE06542.1"/>
    </source>
</evidence>
<reference evidence="1" key="2">
    <citation type="journal article" date="2015" name="Data Brief">
        <title>Shoot transcriptome of the giant reed, Arundo donax.</title>
        <authorList>
            <person name="Barrero R.A."/>
            <person name="Guerrero F.D."/>
            <person name="Moolhuijzen P."/>
            <person name="Goolsby J.A."/>
            <person name="Tidwell J."/>
            <person name="Bellgard S.E."/>
            <person name="Bellgard M.I."/>
        </authorList>
    </citation>
    <scope>NUCLEOTIDE SEQUENCE</scope>
    <source>
        <tissue evidence="1">Shoot tissue taken approximately 20 cm above the soil surface</tissue>
    </source>
</reference>
<name>A0A0A9F2J7_ARUDO</name>
<sequence length="73" mass="8278">MNRSLLRGLAHPLKQQKFNDHHIQISYTSSNSMRTRIPAFLVISSETSQLEEGRNVIAELRKICNGISRNPSS</sequence>